<reference evidence="4 5" key="1">
    <citation type="submission" date="2018-06" db="EMBL/GenBank/DDBJ databases">
        <authorList>
            <consortium name="Pathogen Informatics"/>
            <person name="Doyle S."/>
        </authorList>
    </citation>
    <scope>NUCLEOTIDE SEQUENCE [LARGE SCALE GENOMIC DNA]</scope>
    <source>
        <strain evidence="4 5">NCTC12195</strain>
    </source>
</reference>
<proteinExistence type="predicted"/>
<accession>A0A0D0SG95</accession>
<evidence type="ECO:0000313" key="6">
    <source>
        <dbReference type="Proteomes" id="UP000321057"/>
    </source>
</evidence>
<dbReference type="AlphaFoldDB" id="A0A0D0SG95"/>
<keyword evidence="6" id="KW-1185">Reference proteome</keyword>
<reference evidence="3 6" key="2">
    <citation type="submission" date="2019-07" db="EMBL/GenBank/DDBJ databases">
        <title>Whole genome shotgun sequence of Staphylococcus gallinarum NBRC 109767.</title>
        <authorList>
            <person name="Hosoyama A."/>
            <person name="Uohara A."/>
            <person name="Ohji S."/>
            <person name="Ichikawa N."/>
        </authorList>
    </citation>
    <scope>NUCLEOTIDE SEQUENCE [LARGE SCALE GENOMIC DNA]</scope>
    <source>
        <strain evidence="3 6">NBRC 109767</strain>
    </source>
</reference>
<protein>
    <submittedName>
        <fullName evidence="4">D-alanyl-D-alanine carboxypeptidase</fullName>
    </submittedName>
</protein>
<keyword evidence="4" id="KW-0121">Carboxypeptidase</keyword>
<dbReference type="GO" id="GO:0004180">
    <property type="term" value="F:carboxypeptidase activity"/>
    <property type="evidence" value="ECO:0007669"/>
    <property type="project" value="UniProtKB-KW"/>
</dbReference>
<evidence type="ECO:0000313" key="5">
    <source>
        <dbReference type="Proteomes" id="UP000255277"/>
    </source>
</evidence>
<keyword evidence="4" id="KW-0378">Hydrolase</keyword>
<keyword evidence="1" id="KW-0812">Transmembrane</keyword>
<dbReference type="OrthoDB" id="9792074at2"/>
<evidence type="ECO:0000313" key="4">
    <source>
        <dbReference type="EMBL" id="SUM33997.1"/>
    </source>
</evidence>
<dbReference type="EMBL" id="BKAX01000014">
    <property type="protein sequence ID" value="GEQ06929.1"/>
    <property type="molecule type" value="Genomic_DNA"/>
</dbReference>
<gene>
    <name evidence="4" type="ORF">NCTC12195_03505</name>
    <name evidence="3" type="ORF">SGA02_27570</name>
</gene>
<dbReference type="Proteomes" id="UP000321057">
    <property type="component" value="Unassembled WGS sequence"/>
</dbReference>
<dbReference type="InterPro" id="IPR058193">
    <property type="entry name" value="VanY/YodJ_core_dom"/>
</dbReference>
<dbReference type="Gene3D" id="3.30.1380.10">
    <property type="match status" value="1"/>
</dbReference>
<evidence type="ECO:0000256" key="1">
    <source>
        <dbReference type="SAM" id="Phobius"/>
    </source>
</evidence>
<dbReference type="PANTHER" id="PTHR34385:SF1">
    <property type="entry name" value="PEPTIDOGLYCAN L-ALANYL-D-GLUTAMATE ENDOPEPTIDASE CWLK"/>
    <property type="match status" value="1"/>
</dbReference>
<dbReference type="STRING" id="1293.SH09_08350"/>
<dbReference type="Pfam" id="PF02557">
    <property type="entry name" value="VanY"/>
    <property type="match status" value="1"/>
</dbReference>
<keyword evidence="4" id="KW-0645">Protease</keyword>
<dbReference type="CDD" id="cd14852">
    <property type="entry name" value="LD-carboxypeptidase"/>
    <property type="match status" value="1"/>
</dbReference>
<feature type="transmembrane region" description="Helical" evidence="1">
    <location>
        <begin position="6"/>
        <end position="25"/>
    </location>
</feature>
<evidence type="ECO:0000259" key="2">
    <source>
        <dbReference type="Pfam" id="PF02557"/>
    </source>
</evidence>
<dbReference type="GO" id="GO:0006508">
    <property type="term" value="P:proteolysis"/>
    <property type="evidence" value="ECO:0007669"/>
    <property type="project" value="InterPro"/>
</dbReference>
<dbReference type="SUPFAM" id="SSF55166">
    <property type="entry name" value="Hedgehog/DD-peptidase"/>
    <property type="match status" value="1"/>
</dbReference>
<organism evidence="4 5">
    <name type="scientific">Staphylococcus gallinarum</name>
    <dbReference type="NCBI Taxonomy" id="1293"/>
    <lineage>
        <taxon>Bacteria</taxon>
        <taxon>Bacillati</taxon>
        <taxon>Bacillota</taxon>
        <taxon>Bacilli</taxon>
        <taxon>Bacillales</taxon>
        <taxon>Staphylococcaceae</taxon>
        <taxon>Staphylococcus</taxon>
    </lineage>
</organism>
<dbReference type="RefSeq" id="WP_042739197.1">
    <property type="nucleotide sequence ID" value="NZ_BKAX01000014.1"/>
</dbReference>
<evidence type="ECO:0000313" key="3">
    <source>
        <dbReference type="EMBL" id="GEQ06929.1"/>
    </source>
</evidence>
<dbReference type="InterPro" id="IPR009045">
    <property type="entry name" value="Zn_M74/Hedgehog-like"/>
</dbReference>
<dbReference type="EMBL" id="UHDK01000001">
    <property type="protein sequence ID" value="SUM33997.1"/>
    <property type="molecule type" value="Genomic_DNA"/>
</dbReference>
<keyword evidence="1" id="KW-1133">Transmembrane helix</keyword>
<dbReference type="InterPro" id="IPR003709">
    <property type="entry name" value="VanY-like_core_dom"/>
</dbReference>
<dbReference type="PANTHER" id="PTHR34385">
    <property type="entry name" value="D-ALANYL-D-ALANINE CARBOXYPEPTIDASE"/>
    <property type="match status" value="1"/>
</dbReference>
<name>A0A0D0SG95_STAGA</name>
<sequence>MLKKLMISSVIFIIICLIIIVWLIISVVKSYNKNTEEANTMIKPTHAVPIITKAQGVTRVNGHVIVNKRYSLPPNYKPKENKHARHQLDKLLENAQKDNMDLNYVSGYRSYNEQKKVVAAYEKKDGKMTAEQYTAKPGHSEHQTGLAFDVGTHRPMKDFHKDFQNSKEAHWLERHVAEYGFIIRYPKGQSKQTGYAYEAWHIRYVGKTLAKIITDEHTNLEHYYEIQSK</sequence>
<dbReference type="InterPro" id="IPR052179">
    <property type="entry name" value="DD-CPase-like"/>
</dbReference>
<dbReference type="Proteomes" id="UP000255277">
    <property type="component" value="Unassembled WGS sequence"/>
</dbReference>
<feature type="domain" description="D-alanyl-D-alanine carboxypeptidase-like core" evidence="2">
    <location>
        <begin position="81"/>
        <end position="207"/>
    </location>
</feature>
<keyword evidence="1" id="KW-0472">Membrane</keyword>